<dbReference type="InterPro" id="IPR048574">
    <property type="entry name" value="RUBY_RBDX"/>
</dbReference>
<evidence type="ECO:0000256" key="2">
    <source>
        <dbReference type="ARBA" id="ARBA00023002"/>
    </source>
</evidence>
<dbReference type="Proteomes" id="UP001243623">
    <property type="component" value="Chromosome"/>
</dbReference>
<accession>A0A9Y2AJ05</accession>
<dbReference type="InterPro" id="IPR050268">
    <property type="entry name" value="NADH-dep_flavin_reductase"/>
</dbReference>
<evidence type="ECO:0000259" key="3">
    <source>
        <dbReference type="PROSITE" id="PS50903"/>
    </source>
</evidence>
<evidence type="ECO:0000313" key="5">
    <source>
        <dbReference type="Proteomes" id="UP001243623"/>
    </source>
</evidence>
<dbReference type="GO" id="GO:0042602">
    <property type="term" value="F:riboflavin reductase (NADPH) activity"/>
    <property type="evidence" value="ECO:0007669"/>
    <property type="project" value="TreeGrafter"/>
</dbReference>
<dbReference type="SMART" id="SM00903">
    <property type="entry name" value="Flavin_Reduct"/>
    <property type="match status" value="1"/>
</dbReference>
<dbReference type="SUPFAM" id="SSF50475">
    <property type="entry name" value="FMN-binding split barrel"/>
    <property type="match status" value="1"/>
</dbReference>
<dbReference type="EMBL" id="CP120678">
    <property type="protein sequence ID" value="WIW70898.1"/>
    <property type="molecule type" value="Genomic_DNA"/>
</dbReference>
<gene>
    <name evidence="4" type="ORF">P3F81_00815</name>
</gene>
<dbReference type="InterPro" id="IPR024934">
    <property type="entry name" value="Rubredoxin-like_dom"/>
</dbReference>
<protein>
    <submittedName>
        <fullName evidence="4">Flavin reductase</fullName>
    </submittedName>
</protein>
<dbReference type="Gene3D" id="2.30.110.10">
    <property type="entry name" value="Electron Transport, Fmn-binding Protein, Chain A"/>
    <property type="match status" value="1"/>
</dbReference>
<sequence>MDMSVLWKLSYGMYAVGTLDEERPTGCIVNTVVQITSENPIIAVSMNKDNFTYNAIKECGKFSVSILSEKTSQNTIAKLGFCSGCEVDKFDGLEYMYLDGMPIVKENACGYIGAEVISMTETETHFIILGRVTNTMKGVNVDPMTYKYYHEVIKGKAPKNAPTYQAEAEETIKDKYVCDVCGYVYEGDIHDAPADFVCPVCKQSKSHFKEQ</sequence>
<dbReference type="Gene3D" id="2.20.28.10">
    <property type="match status" value="1"/>
</dbReference>
<evidence type="ECO:0000313" key="4">
    <source>
        <dbReference type="EMBL" id="WIW70898.1"/>
    </source>
</evidence>
<comment type="cofactor">
    <cofactor evidence="1">
        <name>Fe(3+)</name>
        <dbReference type="ChEBI" id="CHEBI:29034"/>
    </cofactor>
</comment>
<dbReference type="Pfam" id="PF21349">
    <property type="entry name" value="RUBY_RBDX"/>
    <property type="match status" value="1"/>
</dbReference>
<dbReference type="GO" id="GO:0010181">
    <property type="term" value="F:FMN binding"/>
    <property type="evidence" value="ECO:0007669"/>
    <property type="project" value="InterPro"/>
</dbReference>
<organism evidence="4 5">
    <name type="scientific">Selenobaculum gibii</name>
    <dbReference type="NCBI Taxonomy" id="3054208"/>
    <lineage>
        <taxon>Bacteria</taxon>
        <taxon>Bacillati</taxon>
        <taxon>Bacillota</taxon>
        <taxon>Negativicutes</taxon>
        <taxon>Selenomonadales</taxon>
        <taxon>Selenomonadaceae</taxon>
        <taxon>Selenobaculum</taxon>
    </lineage>
</organism>
<feature type="domain" description="Rubredoxin-like" evidence="3">
    <location>
        <begin position="173"/>
        <end position="211"/>
    </location>
</feature>
<dbReference type="CDD" id="cd00350">
    <property type="entry name" value="rubredoxin_like"/>
    <property type="match status" value="1"/>
</dbReference>
<dbReference type="SUPFAM" id="SSF57802">
    <property type="entry name" value="Rubredoxin-like"/>
    <property type="match status" value="1"/>
</dbReference>
<keyword evidence="2" id="KW-0560">Oxidoreductase</keyword>
<dbReference type="PANTHER" id="PTHR30466:SF1">
    <property type="entry name" value="FMN REDUCTASE (NADH) RUTF"/>
    <property type="match status" value="1"/>
</dbReference>
<evidence type="ECO:0000256" key="1">
    <source>
        <dbReference type="ARBA" id="ARBA00001965"/>
    </source>
</evidence>
<dbReference type="AlphaFoldDB" id="A0A9Y2AJ05"/>
<proteinExistence type="predicted"/>
<dbReference type="PROSITE" id="PS50903">
    <property type="entry name" value="RUBREDOXIN_LIKE"/>
    <property type="match status" value="1"/>
</dbReference>
<dbReference type="KEGG" id="sgbi:P3F81_00815"/>
<dbReference type="InterPro" id="IPR012349">
    <property type="entry name" value="Split_barrel_FMN-bd"/>
</dbReference>
<name>A0A9Y2AJ05_9FIRM</name>
<reference evidence="4" key="1">
    <citation type="submission" date="2023-03" db="EMBL/GenBank/DDBJ databases">
        <title>Selenobaculum gbiensis gen. nov. sp. nov., a new bacterium isolated from the gut microbiota of IBD patient.</title>
        <authorList>
            <person name="Yeo S."/>
            <person name="Park H."/>
            <person name="Huh C.S."/>
        </authorList>
    </citation>
    <scope>NUCLEOTIDE SEQUENCE</scope>
    <source>
        <strain evidence="4">ICN-92133</strain>
    </source>
</reference>
<dbReference type="Pfam" id="PF01613">
    <property type="entry name" value="Flavin_Reduct"/>
    <property type="match status" value="1"/>
</dbReference>
<dbReference type="PANTHER" id="PTHR30466">
    <property type="entry name" value="FLAVIN REDUCTASE"/>
    <property type="match status" value="1"/>
</dbReference>
<dbReference type="GO" id="GO:0005506">
    <property type="term" value="F:iron ion binding"/>
    <property type="evidence" value="ECO:0007669"/>
    <property type="project" value="InterPro"/>
</dbReference>
<dbReference type="RefSeq" id="WP_147667268.1">
    <property type="nucleotide sequence ID" value="NZ_CP120678.1"/>
</dbReference>
<dbReference type="InterPro" id="IPR002563">
    <property type="entry name" value="Flavin_Rdtase-like_dom"/>
</dbReference>
<keyword evidence="5" id="KW-1185">Reference proteome</keyword>